<sequence>MMKIKTTGRGAVSDGQDTNTSQARTRVLSPTATTLIIYFSRSGNTEKQVRFAQTQLTTDVYELGVQHPYPASYTASVARATAEREAQQWPALSDDSPDLSQYQLILLAHPIWAMTLANPMRAFLVLAGDQLAGKQIASFSTNAGYGSGETQRVLQLLTPSDTEVLPNYSVQDTQANGDRKAFSRWLRQVRSH</sequence>
<name>A0ABU1ABF0_9LACO</name>
<dbReference type="PANTHER" id="PTHR39201:SF1">
    <property type="entry name" value="FLAVODOXIN-LIKE DOMAIN-CONTAINING PROTEIN"/>
    <property type="match status" value="1"/>
</dbReference>
<feature type="region of interest" description="Disordered" evidence="1">
    <location>
        <begin position="1"/>
        <end position="25"/>
    </location>
</feature>
<dbReference type="Gene3D" id="3.40.50.360">
    <property type="match status" value="1"/>
</dbReference>
<keyword evidence="4" id="KW-1185">Reference proteome</keyword>
<dbReference type="SUPFAM" id="SSF52218">
    <property type="entry name" value="Flavoproteins"/>
    <property type="match status" value="1"/>
</dbReference>
<dbReference type="EMBL" id="JAVCWF010000001">
    <property type="protein sequence ID" value="MDQ7937965.1"/>
    <property type="molecule type" value="Genomic_DNA"/>
</dbReference>
<evidence type="ECO:0000313" key="3">
    <source>
        <dbReference type="EMBL" id="MDQ7937965.1"/>
    </source>
</evidence>
<feature type="compositionally biased region" description="Polar residues" evidence="1">
    <location>
        <begin position="15"/>
        <end position="25"/>
    </location>
</feature>
<gene>
    <name evidence="3" type="ORF">RA086_10125</name>
</gene>
<evidence type="ECO:0000313" key="4">
    <source>
        <dbReference type="Proteomes" id="UP001227831"/>
    </source>
</evidence>
<evidence type="ECO:0000256" key="1">
    <source>
        <dbReference type="SAM" id="MobiDB-lite"/>
    </source>
</evidence>
<dbReference type="Proteomes" id="UP001227831">
    <property type="component" value="Unassembled WGS sequence"/>
</dbReference>
<reference evidence="3 4" key="1">
    <citation type="journal article" date="2023" name="Int. J. Syst. Evol. Microbiol.">
        <title>Lactiplantibacillus brownii sp. nov., a novel psychrotolerant species isolated from sauerkraut.</title>
        <authorList>
            <person name="Heng Y.C."/>
            <person name="Silvaraju S."/>
            <person name="Lee J.K.Y."/>
            <person name="Kittelmann S."/>
        </authorList>
    </citation>
    <scope>NUCLEOTIDE SEQUENCE [LARGE SCALE GENOMIC DNA]</scope>
    <source>
        <strain evidence="3 4">WILCCON 0030</strain>
    </source>
</reference>
<protein>
    <submittedName>
        <fullName evidence="3">Flavodoxin</fullName>
    </submittedName>
</protein>
<dbReference type="RefSeq" id="WP_308703674.1">
    <property type="nucleotide sequence ID" value="NZ_AP027463.1"/>
</dbReference>
<comment type="caution">
    <text evidence="3">The sequence shown here is derived from an EMBL/GenBank/DDBJ whole genome shotgun (WGS) entry which is preliminary data.</text>
</comment>
<dbReference type="InterPro" id="IPR029039">
    <property type="entry name" value="Flavoprotein-like_sf"/>
</dbReference>
<dbReference type="InterPro" id="IPR008254">
    <property type="entry name" value="Flavodoxin/NO_synth"/>
</dbReference>
<feature type="domain" description="Flavodoxin-like" evidence="2">
    <location>
        <begin position="34"/>
        <end position="160"/>
    </location>
</feature>
<organism evidence="3 4">
    <name type="scientific">Lactiplantibacillus brownii</name>
    <dbReference type="NCBI Taxonomy" id="3069269"/>
    <lineage>
        <taxon>Bacteria</taxon>
        <taxon>Bacillati</taxon>
        <taxon>Bacillota</taxon>
        <taxon>Bacilli</taxon>
        <taxon>Lactobacillales</taxon>
        <taxon>Lactobacillaceae</taxon>
        <taxon>Lactiplantibacillus</taxon>
    </lineage>
</organism>
<dbReference type="Pfam" id="PF12682">
    <property type="entry name" value="Flavodoxin_4"/>
    <property type="match status" value="1"/>
</dbReference>
<proteinExistence type="predicted"/>
<accession>A0ABU1ABF0</accession>
<evidence type="ECO:0000259" key="2">
    <source>
        <dbReference type="Pfam" id="PF12682"/>
    </source>
</evidence>
<dbReference type="PANTHER" id="PTHR39201">
    <property type="entry name" value="EXPORTED PROTEIN-RELATED"/>
    <property type="match status" value="1"/>
</dbReference>